<accession>A0A1B6HS99</accession>
<protein>
    <submittedName>
        <fullName evidence="1">Uncharacterized protein</fullName>
    </submittedName>
</protein>
<evidence type="ECO:0000313" key="1">
    <source>
        <dbReference type="EMBL" id="JAS77564.1"/>
    </source>
</evidence>
<gene>
    <name evidence="1" type="ORF">g.58078</name>
</gene>
<dbReference type="EMBL" id="GECU01030142">
    <property type="protein sequence ID" value="JAS77564.1"/>
    <property type="molecule type" value="Transcribed_RNA"/>
</dbReference>
<proteinExistence type="predicted"/>
<reference evidence="1" key="1">
    <citation type="submission" date="2015-11" db="EMBL/GenBank/DDBJ databases">
        <title>De novo transcriptome assembly of four potential Pierce s Disease insect vectors from Arizona vineyards.</title>
        <authorList>
            <person name="Tassone E.E."/>
        </authorList>
    </citation>
    <scope>NUCLEOTIDE SEQUENCE</scope>
</reference>
<name>A0A1B6HS99_9HEMI</name>
<feature type="non-terminal residue" evidence="1">
    <location>
        <position position="1"/>
    </location>
</feature>
<dbReference type="AlphaFoldDB" id="A0A1B6HS99"/>
<sequence>NSAAEYAFDAAELECSSNHVFDQLCRILAIIVPRIRHVPAVSGSAGGSVDSLSLSSEGAFSRLYYGILLRVARVDSSLLVPRKYRILLNFYRYADSSVYEESRHFA</sequence>
<organism evidence="1">
    <name type="scientific">Homalodisca liturata</name>
    <dbReference type="NCBI Taxonomy" id="320908"/>
    <lineage>
        <taxon>Eukaryota</taxon>
        <taxon>Metazoa</taxon>
        <taxon>Ecdysozoa</taxon>
        <taxon>Arthropoda</taxon>
        <taxon>Hexapoda</taxon>
        <taxon>Insecta</taxon>
        <taxon>Pterygota</taxon>
        <taxon>Neoptera</taxon>
        <taxon>Paraneoptera</taxon>
        <taxon>Hemiptera</taxon>
        <taxon>Auchenorrhyncha</taxon>
        <taxon>Membracoidea</taxon>
        <taxon>Cicadellidae</taxon>
        <taxon>Cicadellinae</taxon>
        <taxon>Proconiini</taxon>
        <taxon>Homalodisca</taxon>
    </lineage>
</organism>
<feature type="non-terminal residue" evidence="1">
    <location>
        <position position="106"/>
    </location>
</feature>